<accession>A0AAE1KJ85</accession>
<dbReference type="InterPro" id="IPR001320">
    <property type="entry name" value="Iontro_rcpt_C"/>
</dbReference>
<name>A0AAE1KJ85_PETCI</name>
<dbReference type="AlphaFoldDB" id="A0AAE1KJ85"/>
<dbReference type="InterPro" id="IPR052192">
    <property type="entry name" value="Insect_Ionotropic_Sensory_Rcpt"/>
</dbReference>
<dbReference type="Gene3D" id="1.10.287.70">
    <property type="match status" value="1"/>
</dbReference>
<feature type="transmembrane region" description="Helical" evidence="14">
    <location>
        <begin position="663"/>
        <end position="681"/>
    </location>
</feature>
<organism evidence="16 17">
    <name type="scientific">Petrolisthes cinctipes</name>
    <name type="common">Flat porcelain crab</name>
    <dbReference type="NCBI Taxonomy" id="88211"/>
    <lineage>
        <taxon>Eukaryota</taxon>
        <taxon>Metazoa</taxon>
        <taxon>Ecdysozoa</taxon>
        <taxon>Arthropoda</taxon>
        <taxon>Crustacea</taxon>
        <taxon>Multicrustacea</taxon>
        <taxon>Malacostraca</taxon>
        <taxon>Eumalacostraca</taxon>
        <taxon>Eucarida</taxon>
        <taxon>Decapoda</taxon>
        <taxon>Pleocyemata</taxon>
        <taxon>Anomura</taxon>
        <taxon>Galatheoidea</taxon>
        <taxon>Porcellanidae</taxon>
        <taxon>Petrolisthes</taxon>
    </lineage>
</organism>
<dbReference type="PANTHER" id="PTHR42643:SF30">
    <property type="entry name" value="IONOTROPIC RECEPTOR 40A-RELATED"/>
    <property type="match status" value="1"/>
</dbReference>
<feature type="region of interest" description="Disordered" evidence="13">
    <location>
        <begin position="694"/>
        <end position="855"/>
    </location>
</feature>
<evidence type="ECO:0000256" key="6">
    <source>
        <dbReference type="ARBA" id="ARBA00022989"/>
    </source>
</evidence>
<evidence type="ECO:0000256" key="4">
    <source>
        <dbReference type="ARBA" id="ARBA00022475"/>
    </source>
</evidence>
<evidence type="ECO:0000256" key="14">
    <source>
        <dbReference type="SAM" id="Phobius"/>
    </source>
</evidence>
<evidence type="ECO:0000256" key="9">
    <source>
        <dbReference type="ARBA" id="ARBA00023170"/>
    </source>
</evidence>
<dbReference type="GO" id="GO:0050906">
    <property type="term" value="P:detection of stimulus involved in sensory perception"/>
    <property type="evidence" value="ECO:0007669"/>
    <property type="project" value="UniProtKB-ARBA"/>
</dbReference>
<dbReference type="Proteomes" id="UP001286313">
    <property type="component" value="Unassembled WGS sequence"/>
</dbReference>
<keyword evidence="11" id="KW-1071">Ligand-gated ion channel</keyword>
<comment type="caution">
    <text evidence="16">The sequence shown here is derived from an EMBL/GenBank/DDBJ whole genome shotgun (WGS) entry which is preliminary data.</text>
</comment>
<evidence type="ECO:0000256" key="11">
    <source>
        <dbReference type="ARBA" id="ARBA00023286"/>
    </source>
</evidence>
<evidence type="ECO:0000256" key="8">
    <source>
        <dbReference type="ARBA" id="ARBA00023136"/>
    </source>
</evidence>
<feature type="domain" description="Ionotropic glutamate receptor L-glutamate and glycine-binding" evidence="15">
    <location>
        <begin position="282"/>
        <end position="344"/>
    </location>
</feature>
<evidence type="ECO:0000256" key="2">
    <source>
        <dbReference type="ARBA" id="ARBA00008685"/>
    </source>
</evidence>
<feature type="transmembrane region" description="Helical" evidence="14">
    <location>
        <begin position="398"/>
        <end position="420"/>
    </location>
</feature>
<dbReference type="Pfam" id="PF00060">
    <property type="entry name" value="Lig_chan"/>
    <property type="match status" value="1"/>
</dbReference>
<dbReference type="GO" id="GO:0015276">
    <property type="term" value="F:ligand-gated monoatomic ion channel activity"/>
    <property type="evidence" value="ECO:0007669"/>
    <property type="project" value="InterPro"/>
</dbReference>
<comment type="similarity">
    <text evidence="2">Belongs to the glutamate-gated ion channel (TC 1.A.10.1) family.</text>
</comment>
<evidence type="ECO:0000256" key="3">
    <source>
        <dbReference type="ARBA" id="ARBA00022448"/>
    </source>
</evidence>
<dbReference type="SUPFAM" id="SSF53850">
    <property type="entry name" value="Periplasmic binding protein-like II"/>
    <property type="match status" value="1"/>
</dbReference>
<keyword evidence="8 14" id="KW-0472">Membrane</keyword>
<keyword evidence="9" id="KW-0675">Receptor</keyword>
<sequence>MELKKTLLVLVAMYSTRWLMPPSVAILSSKEKNLPQSETSKSEPSVQSQLSNNKYCITKESCYQQLQQLNRDNETWSSDPIHQVRLNAVGKSVNAESLSRLLVTVVQQELNNCSLVLVYDASDLYSVVVKELLMLLPNHPKQVVEVNGVDDLLGVLWVSTGCGGYLLLLDHPQPLLTFANTHHHTWDYHGRYVFVSQRVEQVEALVATRNGKKTEHILGVVKGGQEGEWRVYMNMLYWGEGVRPVTTWRHHRFTSQSQLFPDKLDDLQGAGLRVSTFELAPSIMYYRTDNGTLLFRYGEDVAVVENLARALNFSLFFAEPADGEKWGRRDSEGQWTGMMGELLRGEADMGVANMYLVLRRVMLVDFTAPYSAEISCFMARVEPPLPRWQALAFPFHPWTWLAILVGLILSGPILFLLVAASSRCGDETTSLAGLGSSWTYTFGLHFREPQAVVPRMDSIRVFVFFLWLYTMILTVVYSTNLTAFLLVQKPPTSIQSIKDLYEARLTVAALGAVHSYALAASSDQYLQGLLDVYSVYDSKQAAFQDVLMGKAVFLQSTGFIDFHATTQYTVRGVPSVRTMKECFSPYNVAMALQQHSPLKKVFDEVILRIQQSGILKQSVSDALRLASTTKEYGGDGGGGGDEAGQGVEEEGAVVALNLDHMQGVFMVAVIGWFSAVVFYAIEICLFKLRKEDEAGAQPQSSSGPLESQGEGKREEGQEAQGKREEGQEAQGKREEGQEAQGKREEGQEAQGKREEGQEAQGKREEGQEAQGKREEGQEAQGKREEGQEAQGKREEGQEAQGKREEGQEAQGKREEGQEAQGKREEGQEAQGKREEGHEAHRKREEGQEAQWKRVE</sequence>
<feature type="compositionally biased region" description="Basic and acidic residues" evidence="13">
    <location>
        <begin position="709"/>
        <end position="855"/>
    </location>
</feature>
<evidence type="ECO:0000313" key="17">
    <source>
        <dbReference type="Proteomes" id="UP001286313"/>
    </source>
</evidence>
<dbReference type="InterPro" id="IPR019594">
    <property type="entry name" value="Glu/Gly-bd"/>
</dbReference>
<gene>
    <name evidence="16" type="ORF">Pcinc_020907</name>
</gene>
<dbReference type="SMART" id="SM00918">
    <property type="entry name" value="Lig_chan-Glu_bd"/>
    <property type="match status" value="1"/>
</dbReference>
<protein>
    <recommendedName>
        <fullName evidence="15">Ionotropic glutamate receptor L-glutamate and glycine-binding domain-containing protein</fullName>
    </recommendedName>
</protein>
<dbReference type="EMBL" id="JAWQEG010002133">
    <property type="protein sequence ID" value="KAK3874147.1"/>
    <property type="molecule type" value="Genomic_DNA"/>
</dbReference>
<evidence type="ECO:0000259" key="15">
    <source>
        <dbReference type="SMART" id="SM00918"/>
    </source>
</evidence>
<comment type="subcellular location">
    <subcellularLocation>
        <location evidence="1">Cell membrane</location>
        <topology evidence="1">Multi-pass membrane protein</topology>
    </subcellularLocation>
</comment>
<dbReference type="Gene3D" id="3.40.190.10">
    <property type="entry name" value="Periplasmic binding protein-like II"/>
    <property type="match status" value="1"/>
</dbReference>
<proteinExistence type="inferred from homology"/>
<dbReference type="GO" id="GO:0005886">
    <property type="term" value="C:plasma membrane"/>
    <property type="evidence" value="ECO:0007669"/>
    <property type="project" value="UniProtKB-SubCell"/>
</dbReference>
<evidence type="ECO:0000256" key="5">
    <source>
        <dbReference type="ARBA" id="ARBA00022692"/>
    </source>
</evidence>
<evidence type="ECO:0000256" key="13">
    <source>
        <dbReference type="SAM" id="MobiDB-lite"/>
    </source>
</evidence>
<dbReference type="Pfam" id="PF10613">
    <property type="entry name" value="Lig_chan-Glu_bd"/>
    <property type="match status" value="1"/>
</dbReference>
<keyword evidence="12" id="KW-0407">Ion channel</keyword>
<evidence type="ECO:0000256" key="12">
    <source>
        <dbReference type="ARBA" id="ARBA00023303"/>
    </source>
</evidence>
<evidence type="ECO:0000313" key="16">
    <source>
        <dbReference type="EMBL" id="KAK3874147.1"/>
    </source>
</evidence>
<keyword evidence="7" id="KW-0406">Ion transport</keyword>
<keyword evidence="5 14" id="KW-0812">Transmembrane</keyword>
<evidence type="ECO:0000256" key="7">
    <source>
        <dbReference type="ARBA" id="ARBA00023065"/>
    </source>
</evidence>
<reference evidence="16" key="1">
    <citation type="submission" date="2023-10" db="EMBL/GenBank/DDBJ databases">
        <title>Genome assemblies of two species of porcelain crab, Petrolisthes cinctipes and Petrolisthes manimaculis (Anomura: Porcellanidae).</title>
        <authorList>
            <person name="Angst P."/>
        </authorList>
    </citation>
    <scope>NUCLEOTIDE SEQUENCE</scope>
    <source>
        <strain evidence="16">PB745_01</strain>
        <tissue evidence="16">Gill</tissue>
    </source>
</reference>
<evidence type="ECO:0000256" key="1">
    <source>
        <dbReference type="ARBA" id="ARBA00004651"/>
    </source>
</evidence>
<feature type="transmembrane region" description="Helical" evidence="14">
    <location>
        <begin position="461"/>
        <end position="487"/>
    </location>
</feature>
<keyword evidence="10" id="KW-0325">Glycoprotein</keyword>
<keyword evidence="4" id="KW-1003">Cell membrane</keyword>
<keyword evidence="3" id="KW-0813">Transport</keyword>
<evidence type="ECO:0000256" key="10">
    <source>
        <dbReference type="ARBA" id="ARBA00023180"/>
    </source>
</evidence>
<keyword evidence="6 14" id="KW-1133">Transmembrane helix</keyword>
<keyword evidence="17" id="KW-1185">Reference proteome</keyword>
<dbReference type="PANTHER" id="PTHR42643">
    <property type="entry name" value="IONOTROPIC RECEPTOR 20A-RELATED"/>
    <property type="match status" value="1"/>
</dbReference>